<evidence type="ECO:0000256" key="1">
    <source>
        <dbReference type="ARBA" id="ARBA00010982"/>
    </source>
</evidence>
<feature type="non-terminal residue" evidence="5">
    <location>
        <position position="80"/>
    </location>
</feature>
<dbReference type="GO" id="GO:0003985">
    <property type="term" value="F:acetyl-CoA C-acetyltransferase activity"/>
    <property type="evidence" value="ECO:0007669"/>
    <property type="project" value="TreeGrafter"/>
</dbReference>
<dbReference type="SUPFAM" id="SSF53901">
    <property type="entry name" value="Thiolase-like"/>
    <property type="match status" value="1"/>
</dbReference>
<dbReference type="InterPro" id="IPR020616">
    <property type="entry name" value="Thiolase_N"/>
</dbReference>
<name>A0A8S2ZQ78_9BILA</name>
<evidence type="ECO:0000259" key="4">
    <source>
        <dbReference type="Pfam" id="PF00108"/>
    </source>
</evidence>
<dbReference type="Gene3D" id="3.40.47.10">
    <property type="match status" value="1"/>
</dbReference>
<evidence type="ECO:0000256" key="2">
    <source>
        <dbReference type="ARBA" id="ARBA00022679"/>
    </source>
</evidence>
<evidence type="ECO:0000313" key="5">
    <source>
        <dbReference type="EMBL" id="CAF4645329.1"/>
    </source>
</evidence>
<evidence type="ECO:0000313" key="6">
    <source>
        <dbReference type="Proteomes" id="UP000676336"/>
    </source>
</evidence>
<gene>
    <name evidence="5" type="ORF">SMN809_LOCUS40866</name>
</gene>
<proteinExistence type="inferred from homology"/>
<evidence type="ECO:0000256" key="3">
    <source>
        <dbReference type="ARBA" id="ARBA00023315"/>
    </source>
</evidence>
<dbReference type="PANTHER" id="PTHR18919">
    <property type="entry name" value="ACETYL-COA C-ACYLTRANSFERASE"/>
    <property type="match status" value="1"/>
</dbReference>
<dbReference type="GO" id="GO:0005739">
    <property type="term" value="C:mitochondrion"/>
    <property type="evidence" value="ECO:0007669"/>
    <property type="project" value="TreeGrafter"/>
</dbReference>
<dbReference type="EMBL" id="CAJOBI010113761">
    <property type="protein sequence ID" value="CAF4645329.1"/>
    <property type="molecule type" value="Genomic_DNA"/>
</dbReference>
<dbReference type="Pfam" id="PF00108">
    <property type="entry name" value="Thiolase_N"/>
    <property type="match status" value="1"/>
</dbReference>
<keyword evidence="2" id="KW-0808">Transferase</keyword>
<organism evidence="5 6">
    <name type="scientific">Rotaria magnacalcarata</name>
    <dbReference type="NCBI Taxonomy" id="392030"/>
    <lineage>
        <taxon>Eukaryota</taxon>
        <taxon>Metazoa</taxon>
        <taxon>Spiralia</taxon>
        <taxon>Gnathifera</taxon>
        <taxon>Rotifera</taxon>
        <taxon>Eurotatoria</taxon>
        <taxon>Bdelloidea</taxon>
        <taxon>Philodinida</taxon>
        <taxon>Philodinidae</taxon>
        <taxon>Rotaria</taxon>
    </lineage>
</organism>
<comment type="caution">
    <text evidence="5">The sequence shown here is derived from an EMBL/GenBank/DDBJ whole genome shotgun (WGS) entry which is preliminary data.</text>
</comment>
<accession>A0A8S2ZQ78</accession>
<reference evidence="5" key="1">
    <citation type="submission" date="2021-02" db="EMBL/GenBank/DDBJ databases">
        <authorList>
            <person name="Nowell W R."/>
        </authorList>
    </citation>
    <scope>NUCLEOTIDE SEQUENCE</scope>
</reference>
<dbReference type="Proteomes" id="UP000676336">
    <property type="component" value="Unassembled WGS sequence"/>
</dbReference>
<sequence>QQRWKKANDQGVFKDEIEPIKTKGKKGEEIFDTDEHPRPQASLEQMSKLPAVFIKDKGTVSAGNASGVCDGAGAVIICDE</sequence>
<dbReference type="GO" id="GO:0006635">
    <property type="term" value="P:fatty acid beta-oxidation"/>
    <property type="evidence" value="ECO:0007669"/>
    <property type="project" value="TreeGrafter"/>
</dbReference>
<dbReference type="InterPro" id="IPR016039">
    <property type="entry name" value="Thiolase-like"/>
</dbReference>
<protein>
    <recommendedName>
        <fullName evidence="4">Thiolase N-terminal domain-containing protein</fullName>
    </recommendedName>
</protein>
<feature type="non-terminal residue" evidence="5">
    <location>
        <position position="1"/>
    </location>
</feature>
<dbReference type="PANTHER" id="PTHR18919:SF107">
    <property type="entry name" value="ACETYL-COA ACETYLTRANSFERASE, CYTOSOLIC"/>
    <property type="match status" value="1"/>
</dbReference>
<feature type="domain" description="Thiolase N-terminal" evidence="4">
    <location>
        <begin position="1"/>
        <end position="80"/>
    </location>
</feature>
<dbReference type="AlphaFoldDB" id="A0A8S2ZQ78"/>
<keyword evidence="3" id="KW-0012">Acyltransferase</keyword>
<comment type="similarity">
    <text evidence="1">Belongs to the thiolase-like superfamily. Thiolase family.</text>
</comment>